<evidence type="ECO:0000256" key="2">
    <source>
        <dbReference type="ARBA" id="ARBA00004123"/>
    </source>
</evidence>
<dbReference type="InterPro" id="IPR024679">
    <property type="entry name" value="Ipi1_N"/>
</dbReference>
<dbReference type="PANTHER" id="PTHR16056">
    <property type="entry name" value="REGULATOR OF MICROTUBULE DYNAMICS PROTEIN"/>
    <property type="match status" value="1"/>
</dbReference>
<dbReference type="InterPro" id="IPR016024">
    <property type="entry name" value="ARM-type_fold"/>
</dbReference>
<proteinExistence type="inferred from homology"/>
<protein>
    <recommendedName>
        <fullName evidence="6">Pre-rRNA-processing protein</fullName>
    </recommendedName>
</protein>
<dbReference type="EMBL" id="BSXU01000171">
    <property type="protein sequence ID" value="GMG19651.1"/>
    <property type="molecule type" value="Genomic_DNA"/>
</dbReference>
<evidence type="ECO:0000256" key="1">
    <source>
        <dbReference type="ARBA" id="ARBA00002355"/>
    </source>
</evidence>
<evidence type="ECO:0000313" key="10">
    <source>
        <dbReference type="Proteomes" id="UP001165063"/>
    </source>
</evidence>
<evidence type="ECO:0000256" key="5">
    <source>
        <dbReference type="ARBA" id="ARBA00023242"/>
    </source>
</evidence>
<dbReference type="GO" id="GO:0006364">
    <property type="term" value="P:rRNA processing"/>
    <property type="evidence" value="ECO:0007669"/>
    <property type="project" value="UniProtKB-UniRule"/>
</dbReference>
<dbReference type="PANTHER" id="PTHR16056:SF2">
    <property type="entry name" value="TESTIS-EXPRESSED PROTEIN 10"/>
    <property type="match status" value="1"/>
</dbReference>
<keyword evidence="6" id="KW-0690">Ribosome biogenesis</keyword>
<sequence>MGSKKKRQEKKKDFVKSKLRVGKTAAKPSNYTDTSFKAKSIHLKQQLQINLSKDEEIKKQLSLLKHHSSDSRKEVVVGFMNQISALPPNSNYPYDELMTKLKPHILDQSKKVRQSVIELLTVISKKQPSLMVLHQSSLVLFILSAMTHIAQPIRNDSLRFLNILLDSGSEELVDSIIRANWAKLLRNFMQLLDWPVDATKGTTSSSFSVTTGNASLENAKTVKNFQERKLTKLKTLIKIINAGCPFEKADKEMLEEQHDENLNTHVQIHSLTMTYMISKKTDPFDNLKLFKVPVNLNLGSAKGKSKTKDSNPLINVEGLPSEDVSSRRKILIEIFSDGLVKGLSDLQNDDSGELRNLVQKLLDGLSVIRSDYQEDLQN</sequence>
<dbReference type="Proteomes" id="UP001165063">
    <property type="component" value="Unassembled WGS sequence"/>
</dbReference>
<dbReference type="AlphaFoldDB" id="A0A9W6YQ87"/>
<keyword evidence="10" id="KW-1185">Reference proteome</keyword>
<evidence type="ECO:0000256" key="3">
    <source>
        <dbReference type="ARBA" id="ARBA00006427"/>
    </source>
</evidence>
<comment type="subunit">
    <text evidence="4">Component of the RIX1 complex, composed of IPI1, RIX1/IPI2 and IPI3 in a 1:2:2 stoichiometry. The complex interacts (via RIX1) with MDN1 (via its hexameric AAA ATPase ring) and the pre-60S ribosome particles.</text>
</comment>
<evidence type="ECO:0000259" key="8">
    <source>
        <dbReference type="Pfam" id="PF12333"/>
    </source>
</evidence>
<keyword evidence="5 6" id="KW-0539">Nucleus</keyword>
<dbReference type="GO" id="GO:0005634">
    <property type="term" value="C:nucleus"/>
    <property type="evidence" value="ECO:0007669"/>
    <property type="project" value="UniProtKB-SubCell"/>
</dbReference>
<keyword evidence="6" id="KW-0698">rRNA processing</keyword>
<dbReference type="GO" id="GO:0120330">
    <property type="term" value="C:rixosome complex"/>
    <property type="evidence" value="ECO:0007669"/>
    <property type="project" value="UniProtKB-UniRule"/>
</dbReference>
<feature type="domain" description="Pre-rRNA-processing protein Ipi1 N-terminal" evidence="8">
    <location>
        <begin position="131"/>
        <end position="235"/>
    </location>
</feature>
<comment type="function">
    <text evidence="1 6">Component of the RIX1 complex required for processing of ITS2 sequences from 35S pre-rRNA.</text>
</comment>
<feature type="region of interest" description="Disordered" evidence="7">
    <location>
        <begin position="1"/>
        <end position="31"/>
    </location>
</feature>
<evidence type="ECO:0000256" key="4">
    <source>
        <dbReference type="ARBA" id="ARBA00011141"/>
    </source>
</evidence>
<comment type="similarity">
    <text evidence="3 6">Belongs to the IPI1/TEX10 family.</text>
</comment>
<evidence type="ECO:0000256" key="6">
    <source>
        <dbReference type="RuleBase" id="RU368021"/>
    </source>
</evidence>
<comment type="subcellular location">
    <subcellularLocation>
        <location evidence="2 6">Nucleus</location>
    </subcellularLocation>
</comment>
<accession>A0A9W6YQ87</accession>
<dbReference type="InterPro" id="IPR011989">
    <property type="entry name" value="ARM-like"/>
</dbReference>
<organism evidence="9 10">
    <name type="scientific">Ambrosiozyma monospora</name>
    <name type="common">Yeast</name>
    <name type="synonym">Endomycopsis monosporus</name>
    <dbReference type="NCBI Taxonomy" id="43982"/>
    <lineage>
        <taxon>Eukaryota</taxon>
        <taxon>Fungi</taxon>
        <taxon>Dikarya</taxon>
        <taxon>Ascomycota</taxon>
        <taxon>Saccharomycotina</taxon>
        <taxon>Pichiomycetes</taxon>
        <taxon>Pichiales</taxon>
        <taxon>Pichiaceae</taxon>
        <taxon>Ambrosiozyma</taxon>
    </lineage>
</organism>
<dbReference type="Gene3D" id="1.25.10.10">
    <property type="entry name" value="Leucine-rich Repeat Variant"/>
    <property type="match status" value="1"/>
</dbReference>
<dbReference type="Pfam" id="PF12333">
    <property type="entry name" value="Ipi1_N"/>
    <property type="match status" value="1"/>
</dbReference>
<dbReference type="OrthoDB" id="361362at2759"/>
<evidence type="ECO:0000256" key="7">
    <source>
        <dbReference type="SAM" id="MobiDB-lite"/>
    </source>
</evidence>
<dbReference type="SUPFAM" id="SSF48371">
    <property type="entry name" value="ARM repeat"/>
    <property type="match status" value="1"/>
</dbReference>
<gene>
    <name evidence="9" type="ORF">Amon01_000062900</name>
</gene>
<comment type="caution">
    <text evidence="9">The sequence shown here is derived from an EMBL/GenBank/DDBJ whole genome shotgun (WGS) entry which is preliminary data.</text>
</comment>
<evidence type="ECO:0000313" key="9">
    <source>
        <dbReference type="EMBL" id="GMG19651.1"/>
    </source>
</evidence>
<name>A0A9W6YQ87_AMBMO</name>
<reference evidence="9" key="1">
    <citation type="submission" date="2023-04" db="EMBL/GenBank/DDBJ databases">
        <title>Ambrosiozyma monospora NBRC 1965.</title>
        <authorList>
            <person name="Ichikawa N."/>
            <person name="Sato H."/>
            <person name="Tonouchi N."/>
        </authorList>
    </citation>
    <scope>NUCLEOTIDE SEQUENCE</scope>
    <source>
        <strain evidence="9">NBRC 1965</strain>
    </source>
</reference>